<evidence type="ECO:0000313" key="11">
    <source>
        <dbReference type="EnsemblMetazoa" id="XP_019852069.1"/>
    </source>
</evidence>
<organism evidence="11 12">
    <name type="scientific">Amphimedon queenslandica</name>
    <name type="common">Sponge</name>
    <dbReference type="NCBI Taxonomy" id="400682"/>
    <lineage>
        <taxon>Eukaryota</taxon>
        <taxon>Metazoa</taxon>
        <taxon>Porifera</taxon>
        <taxon>Demospongiae</taxon>
        <taxon>Heteroscleromorpha</taxon>
        <taxon>Haplosclerida</taxon>
        <taxon>Niphatidae</taxon>
        <taxon>Amphimedon</taxon>
    </lineage>
</organism>
<comment type="subcellular location">
    <subcellularLocation>
        <location evidence="1">Membrane</location>
        <topology evidence="1">Multi-pass membrane protein</topology>
    </subcellularLocation>
</comment>
<dbReference type="PROSITE" id="PS50259">
    <property type="entry name" value="G_PROTEIN_RECEP_F3_4"/>
    <property type="match status" value="1"/>
</dbReference>
<evidence type="ECO:0000259" key="10">
    <source>
        <dbReference type="PROSITE" id="PS50259"/>
    </source>
</evidence>
<dbReference type="GO" id="GO:0004965">
    <property type="term" value="F:G protein-coupled GABA receptor activity"/>
    <property type="evidence" value="ECO:0007669"/>
    <property type="project" value="InterPro"/>
</dbReference>
<keyword evidence="7" id="KW-0325">Glycoprotein</keyword>
<reference evidence="12" key="1">
    <citation type="journal article" date="2010" name="Nature">
        <title>The Amphimedon queenslandica genome and the evolution of animal complexity.</title>
        <authorList>
            <person name="Srivastava M."/>
            <person name="Simakov O."/>
            <person name="Chapman J."/>
            <person name="Fahey B."/>
            <person name="Gauthier M.E."/>
            <person name="Mitros T."/>
            <person name="Richards G.S."/>
            <person name="Conaco C."/>
            <person name="Dacre M."/>
            <person name="Hellsten U."/>
            <person name="Larroux C."/>
            <person name="Putnam N.H."/>
            <person name="Stanke M."/>
            <person name="Adamska M."/>
            <person name="Darling A."/>
            <person name="Degnan S.M."/>
            <person name="Oakley T.H."/>
            <person name="Plachetzki D.C."/>
            <person name="Zhai Y."/>
            <person name="Adamski M."/>
            <person name="Calcino A."/>
            <person name="Cummins S.F."/>
            <person name="Goodstein D.M."/>
            <person name="Harris C."/>
            <person name="Jackson D.J."/>
            <person name="Leys S.P."/>
            <person name="Shu S."/>
            <person name="Woodcroft B.J."/>
            <person name="Vervoort M."/>
            <person name="Kosik K.S."/>
            <person name="Manning G."/>
            <person name="Degnan B.M."/>
            <person name="Rokhsar D.S."/>
        </authorList>
    </citation>
    <scope>NUCLEOTIDE SEQUENCE [LARGE SCALE GENOMIC DNA]</scope>
</reference>
<evidence type="ECO:0000256" key="7">
    <source>
        <dbReference type="ARBA" id="ARBA00023180"/>
    </source>
</evidence>
<evidence type="ECO:0000256" key="8">
    <source>
        <dbReference type="ARBA" id="ARBA00023224"/>
    </source>
</evidence>
<feature type="transmembrane region" description="Helical" evidence="9">
    <location>
        <begin position="261"/>
        <end position="280"/>
    </location>
</feature>
<dbReference type="AlphaFoldDB" id="A0AAN0J4X4"/>
<dbReference type="KEGG" id="aqu:105316669"/>
<keyword evidence="3 9" id="KW-1133">Transmembrane helix</keyword>
<evidence type="ECO:0000256" key="6">
    <source>
        <dbReference type="ARBA" id="ARBA00023170"/>
    </source>
</evidence>
<feature type="transmembrane region" description="Helical" evidence="9">
    <location>
        <begin position="403"/>
        <end position="421"/>
    </location>
</feature>
<dbReference type="Proteomes" id="UP000007879">
    <property type="component" value="Unassembled WGS sequence"/>
</dbReference>
<evidence type="ECO:0000256" key="4">
    <source>
        <dbReference type="ARBA" id="ARBA00023040"/>
    </source>
</evidence>
<evidence type="ECO:0000256" key="5">
    <source>
        <dbReference type="ARBA" id="ARBA00023136"/>
    </source>
</evidence>
<proteinExistence type="predicted"/>
<keyword evidence="6" id="KW-0675">Receptor</keyword>
<feature type="transmembrane region" description="Helical" evidence="9">
    <location>
        <begin position="433"/>
        <end position="456"/>
    </location>
</feature>
<name>A0AAN0J4X4_AMPQE</name>
<evidence type="ECO:0000256" key="9">
    <source>
        <dbReference type="SAM" id="Phobius"/>
    </source>
</evidence>
<dbReference type="GeneID" id="105316669"/>
<dbReference type="RefSeq" id="XP_019852069.1">
    <property type="nucleotide sequence ID" value="XM_019996510.1"/>
</dbReference>
<protein>
    <recommendedName>
        <fullName evidence="10">G-protein coupled receptors family 3 profile domain-containing protein</fullName>
    </recommendedName>
</protein>
<keyword evidence="5 9" id="KW-0472">Membrane</keyword>
<sequence length="596" mass="67029">MVMCGYSIISMGQCGGLRNQNQMKSLRTIHSTAPLVRELVLLKEPYLLINLLSLKKKMRNNVTDIGLSYNQFVNLYQERAKTEYSYVPEKDINGTIQFIPHFVDAFWTIALALNATDNGRMILQDFTYDSVNLRNLIYNNSVNARFSSLSGHVSYKPNGDRHGHIRYFQYRPKGISLVSVYIGNIANSTGSGTIRLQPGENDDTLFLDGMVPVDKTLDYVDTWLFSIYVILGTAGLVYASIWLMINIIYRNKKVIKLSSPYLNIVIIIGAMLFYLDIILFGMDEAIIPTSVLNGLCMARVWIVVFAFTLLFGTLFAKTWRVYYIFHSSFHQRKPSKWVIKDGFLILMIGVLLIIDCVFMICFTAIPGTRLELSSVTVPSTDHSLPIQLSICSSNHQIPVLSTLLVYKGILLIIGLFLAFETRNIKIKELNDSPLIAMCVYTTVVLSISLTPIGIILTNYVDIHYGLVGSLTMLGVTIILSTLFVPQAYRLVKDPTGSLIFTKNSPQSVMGGTNMPRLDYNKDTIEYHMKEIDRLKKIHKESDALPGAANKNNSNVQVLSPVDENEVVQVVVSPNDEVFFRKPSPLSSVYVNENGHY</sequence>
<dbReference type="InterPro" id="IPR017978">
    <property type="entry name" value="GPCR_3_C"/>
</dbReference>
<evidence type="ECO:0000256" key="3">
    <source>
        <dbReference type="ARBA" id="ARBA00022989"/>
    </source>
</evidence>
<keyword evidence="8" id="KW-0807">Transducer</keyword>
<dbReference type="PANTHER" id="PTHR10519:SF20">
    <property type="entry name" value="G-PROTEIN COUPLED RECEPTOR 156-RELATED"/>
    <property type="match status" value="1"/>
</dbReference>
<dbReference type="Pfam" id="PF00003">
    <property type="entry name" value="7tm_3"/>
    <property type="match status" value="1"/>
</dbReference>
<dbReference type="InterPro" id="IPR002455">
    <property type="entry name" value="GPCR3_GABA-B"/>
</dbReference>
<dbReference type="GO" id="GO:0007214">
    <property type="term" value="P:gamma-aminobutyric acid signaling pathway"/>
    <property type="evidence" value="ECO:0007669"/>
    <property type="project" value="TreeGrafter"/>
</dbReference>
<feature type="transmembrane region" description="Helical" evidence="9">
    <location>
        <begin position="223"/>
        <end position="249"/>
    </location>
</feature>
<accession>A0AAN0J4X4</accession>
<dbReference type="PANTHER" id="PTHR10519">
    <property type="entry name" value="GABA-B RECEPTOR"/>
    <property type="match status" value="1"/>
</dbReference>
<evidence type="ECO:0000313" key="12">
    <source>
        <dbReference type="Proteomes" id="UP000007879"/>
    </source>
</evidence>
<feature type="transmembrane region" description="Helical" evidence="9">
    <location>
        <begin position="300"/>
        <end position="322"/>
    </location>
</feature>
<dbReference type="PRINTS" id="PR01176">
    <property type="entry name" value="GABABRECEPTR"/>
</dbReference>
<evidence type="ECO:0000256" key="2">
    <source>
        <dbReference type="ARBA" id="ARBA00022692"/>
    </source>
</evidence>
<dbReference type="CDD" id="cd15047">
    <property type="entry name" value="7tmC_GABA-B-like"/>
    <property type="match status" value="1"/>
</dbReference>
<feature type="transmembrane region" description="Helical" evidence="9">
    <location>
        <begin position="343"/>
        <end position="365"/>
    </location>
</feature>
<keyword evidence="4" id="KW-0297">G-protein coupled receptor</keyword>
<dbReference type="SUPFAM" id="SSF53822">
    <property type="entry name" value="Periplasmic binding protein-like I"/>
    <property type="match status" value="1"/>
</dbReference>
<dbReference type="GO" id="GO:0038039">
    <property type="term" value="C:G protein-coupled receptor heterodimeric complex"/>
    <property type="evidence" value="ECO:0007669"/>
    <property type="project" value="TreeGrafter"/>
</dbReference>
<dbReference type="Gene3D" id="3.40.50.2300">
    <property type="match status" value="1"/>
</dbReference>
<dbReference type="PRINTS" id="PR01177">
    <property type="entry name" value="GABAB1RECPTR"/>
</dbReference>
<reference evidence="11" key="2">
    <citation type="submission" date="2024-06" db="UniProtKB">
        <authorList>
            <consortium name="EnsemblMetazoa"/>
        </authorList>
    </citation>
    <scope>IDENTIFICATION</scope>
</reference>
<keyword evidence="2 9" id="KW-0812">Transmembrane</keyword>
<evidence type="ECO:0000256" key="1">
    <source>
        <dbReference type="ARBA" id="ARBA00004141"/>
    </source>
</evidence>
<dbReference type="EnsemblMetazoa" id="XM_019996510.1">
    <property type="protein sequence ID" value="XP_019852069.1"/>
    <property type="gene ID" value="LOC105316669"/>
</dbReference>
<feature type="transmembrane region" description="Helical" evidence="9">
    <location>
        <begin position="462"/>
        <end position="484"/>
    </location>
</feature>
<dbReference type="InterPro" id="IPR028082">
    <property type="entry name" value="Peripla_BP_I"/>
</dbReference>
<keyword evidence="12" id="KW-1185">Reference proteome</keyword>
<feature type="domain" description="G-protein coupled receptors family 3 profile" evidence="10">
    <location>
        <begin position="224"/>
        <end position="494"/>
    </location>
</feature>